<reference evidence="2 3" key="1">
    <citation type="submission" date="2017-12" db="EMBL/GenBank/DDBJ databases">
        <title>Comparative genomics of Botrytis spp.</title>
        <authorList>
            <person name="Valero-Jimenez C.A."/>
            <person name="Tapia P."/>
            <person name="Veloso J."/>
            <person name="Silva-Moreno E."/>
            <person name="Staats M."/>
            <person name="Valdes J.H."/>
            <person name="Van Kan J.A.L."/>
        </authorList>
    </citation>
    <scope>NUCLEOTIDE SEQUENCE [LARGE SCALE GENOMIC DNA]</scope>
    <source>
        <strain evidence="2 3">MUCL2120</strain>
    </source>
</reference>
<organism evidence="2 3">
    <name type="scientific">Botryotinia narcissicola</name>
    <dbReference type="NCBI Taxonomy" id="278944"/>
    <lineage>
        <taxon>Eukaryota</taxon>
        <taxon>Fungi</taxon>
        <taxon>Dikarya</taxon>
        <taxon>Ascomycota</taxon>
        <taxon>Pezizomycotina</taxon>
        <taxon>Leotiomycetes</taxon>
        <taxon>Helotiales</taxon>
        <taxon>Sclerotiniaceae</taxon>
        <taxon>Botryotinia</taxon>
    </lineage>
</organism>
<evidence type="ECO:0000313" key="2">
    <source>
        <dbReference type="EMBL" id="TGO69877.1"/>
    </source>
</evidence>
<proteinExistence type="predicted"/>
<dbReference type="EMBL" id="PQXJ01000006">
    <property type="protein sequence ID" value="TGO69877.1"/>
    <property type="molecule type" value="Genomic_DNA"/>
</dbReference>
<protein>
    <submittedName>
        <fullName evidence="2">Uncharacterized protein</fullName>
    </submittedName>
</protein>
<comment type="caution">
    <text evidence="2">The sequence shown here is derived from an EMBL/GenBank/DDBJ whole genome shotgun (WGS) entry which is preliminary data.</text>
</comment>
<feature type="compositionally biased region" description="Basic and acidic residues" evidence="1">
    <location>
        <begin position="69"/>
        <end position="83"/>
    </location>
</feature>
<evidence type="ECO:0000256" key="1">
    <source>
        <dbReference type="SAM" id="MobiDB-lite"/>
    </source>
</evidence>
<sequence>MVQLLSRSVPRVLLTLWCMNGDFVGQWRVWTETGLIILAFLIWGSEWDIDEGSIDKMLDDWWATSNDENEQRQVEEQGEKESGDGGIAVECQ</sequence>
<dbReference type="Proteomes" id="UP000297452">
    <property type="component" value="Unassembled WGS sequence"/>
</dbReference>
<name>A0A4Z1JLK6_9HELO</name>
<dbReference type="AlphaFoldDB" id="A0A4Z1JLK6"/>
<accession>A0A4Z1JLK6</accession>
<keyword evidence="3" id="KW-1185">Reference proteome</keyword>
<gene>
    <name evidence="2" type="ORF">BOTNAR_0006g00660</name>
</gene>
<feature type="region of interest" description="Disordered" evidence="1">
    <location>
        <begin position="67"/>
        <end position="92"/>
    </location>
</feature>
<dbReference type="OrthoDB" id="3487768at2759"/>
<evidence type="ECO:0000313" key="3">
    <source>
        <dbReference type="Proteomes" id="UP000297452"/>
    </source>
</evidence>